<accession>A0AC58RX54</accession>
<proteinExistence type="predicted"/>
<evidence type="ECO:0000313" key="1">
    <source>
        <dbReference type="Proteomes" id="UP000790787"/>
    </source>
</evidence>
<sequence length="549" mass="62194">MLHVDYAVTTVPESNASKYFSKLVVINTIIGSRINVDLWHRRLSHVPISTLKQMKEFQYVELDKYEGHCIVCPLAKQSRLSFPLSNTVSNACFHTIHGDIWGPYRVPTYDGRRYFLTLVDDHFRHTWILLLPFKGEVIVVLRNFLLMVQNVYSCFVKVLITDNGCEFFNSQMTTPLQSFGIIHQSSCVYIPQQNGVAVRRHRLHSKKMCFHLNLFLLIDISTISSTAPVIPTSSESAGSADSAVESVMPEAVVQPTTMMDTPASVAPTKVVDATSSTTHGIPMTSTAPEEGRKSTKTTIEEPKSYSEAVKNKQWIEAMQSEIATLEENNTWSIIDLPSGKMPIGYRWVYKEKYTASGDVESHYDYSLFTKKEQVALVVVLVYVDDLLVTESCSKLIVRTKNDLKLKFKMKDLGELKFFLGIEFARSRKDRGNMHWKLISEMGLGRSKPVGTPLESNVKLTSDEYDSFIKGDSISEVAKDDNLLSDPDQYQRLIGRPLYLTMTRIDIAYVVQVLSQFMHKPKQSLRGCSQSGEIHQNSSWSRPINAFRQL</sequence>
<dbReference type="Proteomes" id="UP000790787">
    <property type="component" value="Chromosome 9"/>
</dbReference>
<name>A0AC58RX54_TOBAC</name>
<organism evidence="1 2">
    <name type="scientific">Nicotiana tabacum</name>
    <name type="common">Common tobacco</name>
    <dbReference type="NCBI Taxonomy" id="4097"/>
    <lineage>
        <taxon>Eukaryota</taxon>
        <taxon>Viridiplantae</taxon>
        <taxon>Streptophyta</taxon>
        <taxon>Embryophyta</taxon>
        <taxon>Tracheophyta</taxon>
        <taxon>Spermatophyta</taxon>
        <taxon>Magnoliopsida</taxon>
        <taxon>eudicotyledons</taxon>
        <taxon>Gunneridae</taxon>
        <taxon>Pentapetalae</taxon>
        <taxon>asterids</taxon>
        <taxon>lamiids</taxon>
        <taxon>Solanales</taxon>
        <taxon>Solanaceae</taxon>
        <taxon>Nicotianoideae</taxon>
        <taxon>Nicotianeae</taxon>
        <taxon>Nicotiana</taxon>
    </lineage>
</organism>
<gene>
    <name evidence="2" type="primary">LOC142164009</name>
</gene>
<protein>
    <submittedName>
        <fullName evidence="2">Uncharacterized protein LOC142164009</fullName>
    </submittedName>
</protein>
<reference evidence="1" key="1">
    <citation type="journal article" date="2014" name="Nat. Commun.">
        <title>The tobacco genome sequence and its comparison with those of tomato and potato.</title>
        <authorList>
            <person name="Sierro N."/>
            <person name="Battey J.N."/>
            <person name="Ouadi S."/>
            <person name="Bakaher N."/>
            <person name="Bovet L."/>
            <person name="Willig A."/>
            <person name="Goepfert S."/>
            <person name="Peitsch M.C."/>
            <person name="Ivanov N.V."/>
        </authorList>
    </citation>
    <scope>NUCLEOTIDE SEQUENCE [LARGE SCALE GENOMIC DNA]</scope>
</reference>
<dbReference type="RefSeq" id="XP_075077273.1">
    <property type="nucleotide sequence ID" value="XM_075221172.1"/>
</dbReference>
<keyword evidence="1" id="KW-1185">Reference proteome</keyword>
<evidence type="ECO:0000313" key="2">
    <source>
        <dbReference type="RefSeq" id="XP_075077273.1"/>
    </source>
</evidence>
<reference evidence="2" key="2">
    <citation type="submission" date="2025-08" db="UniProtKB">
        <authorList>
            <consortium name="RefSeq"/>
        </authorList>
    </citation>
    <scope>IDENTIFICATION</scope>
    <source>
        <tissue evidence="2">Leaf</tissue>
    </source>
</reference>